<evidence type="ECO:0000313" key="4">
    <source>
        <dbReference type="EMBL" id="MBH5144910.1"/>
    </source>
</evidence>
<dbReference type="InterPro" id="IPR050109">
    <property type="entry name" value="HTH-type_TetR-like_transc_reg"/>
</dbReference>
<dbReference type="Proteomes" id="UP000627573">
    <property type="component" value="Unassembled WGS sequence"/>
</dbReference>
<protein>
    <submittedName>
        <fullName evidence="4">TetR/AcrR family transcriptional regulator</fullName>
    </submittedName>
</protein>
<dbReference type="EMBL" id="JAECSB010000070">
    <property type="protein sequence ID" value="MBH5144910.1"/>
    <property type="molecule type" value="Genomic_DNA"/>
</dbReference>
<dbReference type="GO" id="GO:0000976">
    <property type="term" value="F:transcription cis-regulatory region binding"/>
    <property type="evidence" value="ECO:0007669"/>
    <property type="project" value="TreeGrafter"/>
</dbReference>
<dbReference type="PROSITE" id="PS50977">
    <property type="entry name" value="HTH_TETR_2"/>
    <property type="match status" value="1"/>
</dbReference>
<dbReference type="PRINTS" id="PR00455">
    <property type="entry name" value="HTHTETR"/>
</dbReference>
<gene>
    <name evidence="4" type="ORF">I3517_20105</name>
</gene>
<dbReference type="Pfam" id="PF00440">
    <property type="entry name" value="TetR_N"/>
    <property type="match status" value="1"/>
</dbReference>
<keyword evidence="3" id="KW-0804">Transcription</keyword>
<name>A0A0E4ABH5_RHOER</name>
<dbReference type="GO" id="GO:0003700">
    <property type="term" value="F:DNA-binding transcription factor activity"/>
    <property type="evidence" value="ECO:0007669"/>
    <property type="project" value="TreeGrafter"/>
</dbReference>
<dbReference type="RefSeq" id="WP_019745915.1">
    <property type="nucleotide sequence ID" value="NZ_BHXB01000001.1"/>
</dbReference>
<organism evidence="4 5">
    <name type="scientific">Rhodococcus erythropolis</name>
    <name type="common">Arthrobacter picolinophilus</name>
    <dbReference type="NCBI Taxonomy" id="1833"/>
    <lineage>
        <taxon>Bacteria</taxon>
        <taxon>Bacillati</taxon>
        <taxon>Actinomycetota</taxon>
        <taxon>Actinomycetes</taxon>
        <taxon>Mycobacteriales</taxon>
        <taxon>Nocardiaceae</taxon>
        <taxon>Rhodococcus</taxon>
        <taxon>Rhodococcus erythropolis group</taxon>
    </lineage>
</organism>
<accession>A0A0E4ABH5</accession>
<dbReference type="AlphaFoldDB" id="A0A0E4ABH5"/>
<keyword evidence="1" id="KW-0805">Transcription regulation</keyword>
<dbReference type="PANTHER" id="PTHR30055:SF234">
    <property type="entry name" value="HTH-TYPE TRANSCRIPTIONAL REGULATOR BETI"/>
    <property type="match status" value="1"/>
</dbReference>
<dbReference type="InterPro" id="IPR001647">
    <property type="entry name" value="HTH_TetR"/>
</dbReference>
<evidence type="ECO:0000256" key="1">
    <source>
        <dbReference type="ARBA" id="ARBA00023015"/>
    </source>
</evidence>
<dbReference type="SUPFAM" id="SSF46689">
    <property type="entry name" value="Homeodomain-like"/>
    <property type="match status" value="1"/>
</dbReference>
<dbReference type="KEGG" id="reb:XU06_27550"/>
<dbReference type="InterPro" id="IPR009057">
    <property type="entry name" value="Homeodomain-like_sf"/>
</dbReference>
<evidence type="ECO:0000256" key="3">
    <source>
        <dbReference type="ARBA" id="ARBA00023163"/>
    </source>
</evidence>
<comment type="caution">
    <text evidence="4">The sequence shown here is derived from an EMBL/GenBank/DDBJ whole genome shotgun (WGS) entry which is preliminary data.</text>
</comment>
<dbReference type="SUPFAM" id="SSF48498">
    <property type="entry name" value="Tetracyclin repressor-like, C-terminal domain"/>
    <property type="match status" value="1"/>
</dbReference>
<dbReference type="InterPro" id="IPR036271">
    <property type="entry name" value="Tet_transcr_reg_TetR-rel_C_sf"/>
</dbReference>
<evidence type="ECO:0000256" key="2">
    <source>
        <dbReference type="ARBA" id="ARBA00023125"/>
    </source>
</evidence>
<proteinExistence type="predicted"/>
<sequence>MPKLTGGATTAEHKIATREAMLDAFIRELHEQGWQNVKLQTVAQAAGVSRTAVYNYFPDKSALLLAWSTREMDRFLLLAERELADRENPVDRIEILVKLTLVEFSLQRFTGIALVELLSAQDRESFLEHIVPLSVLVEQLVQEGVDAGVFVDSDAAASAQLILACVESRRPMLMAGDRVDTVVATTVPFIMRALGVSWPTSLTADPTARPAHDR</sequence>
<dbReference type="GeneID" id="57484442"/>
<keyword evidence="5" id="KW-1185">Reference proteome</keyword>
<keyword evidence="2" id="KW-0238">DNA-binding</keyword>
<dbReference type="PANTHER" id="PTHR30055">
    <property type="entry name" value="HTH-TYPE TRANSCRIPTIONAL REGULATOR RUTR"/>
    <property type="match status" value="1"/>
</dbReference>
<reference evidence="4 5" key="1">
    <citation type="submission" date="2020-12" db="EMBL/GenBank/DDBJ databases">
        <title>Draft genome sequence of furan degrading bacterial strain FUR100.</title>
        <authorList>
            <person name="Woiski C."/>
        </authorList>
    </citation>
    <scope>NUCLEOTIDE SEQUENCE [LARGE SCALE GENOMIC DNA]</scope>
    <source>
        <strain evidence="4 5">FUR100</strain>
    </source>
</reference>
<dbReference type="Gene3D" id="1.10.357.10">
    <property type="entry name" value="Tetracycline Repressor, domain 2"/>
    <property type="match status" value="1"/>
</dbReference>
<evidence type="ECO:0000313" key="5">
    <source>
        <dbReference type="Proteomes" id="UP000627573"/>
    </source>
</evidence>